<protein>
    <submittedName>
        <fullName evidence="2">Uncharacterized protein</fullName>
    </submittedName>
</protein>
<dbReference type="EMBL" id="AKKV01000023">
    <property type="protein sequence ID" value="EIT86092.1"/>
    <property type="molecule type" value="Genomic_DNA"/>
</dbReference>
<gene>
    <name evidence="2" type="ORF">A374_07221</name>
</gene>
<evidence type="ECO:0000256" key="1">
    <source>
        <dbReference type="SAM" id="Phobius"/>
    </source>
</evidence>
<keyword evidence="3" id="KW-1185">Reference proteome</keyword>
<keyword evidence="1" id="KW-1133">Transmembrane helix</keyword>
<comment type="caution">
    <text evidence="2">The sequence shown here is derived from an EMBL/GenBank/DDBJ whole genome shotgun (WGS) entry which is preliminary data.</text>
</comment>
<feature type="transmembrane region" description="Helical" evidence="1">
    <location>
        <begin position="24"/>
        <end position="43"/>
    </location>
</feature>
<sequence length="84" mass="9886">MKVFLSQISSKVCAHMLQKKKREINITAIIVSLIYVFTFSYWLNNQPPEKYPLQFAALMPAGVAVIHIMLEYVIKYDFFRKNEK</sequence>
<reference evidence="2 3" key="1">
    <citation type="journal article" date="2012" name="J. Bacteriol.">
        <title>Genome of Bacillus macauensis ZFHKF-1, a Long-Chain-Forming Bacterium.</title>
        <authorList>
            <person name="Cai L."/>
            <person name="Zhang T."/>
        </authorList>
    </citation>
    <scope>NUCLEOTIDE SEQUENCE [LARGE SCALE GENOMIC DNA]</scope>
    <source>
        <strain evidence="2 3">ZFHKF-1</strain>
    </source>
</reference>
<dbReference type="Proteomes" id="UP000004080">
    <property type="component" value="Unassembled WGS sequence"/>
</dbReference>
<keyword evidence="1" id="KW-0472">Membrane</keyword>
<evidence type="ECO:0000313" key="3">
    <source>
        <dbReference type="Proteomes" id="UP000004080"/>
    </source>
</evidence>
<accession>I8AJX1</accession>
<feature type="transmembrane region" description="Helical" evidence="1">
    <location>
        <begin position="55"/>
        <end position="74"/>
    </location>
</feature>
<organism evidence="2 3">
    <name type="scientific">Fictibacillus macauensis ZFHKF-1</name>
    <dbReference type="NCBI Taxonomy" id="1196324"/>
    <lineage>
        <taxon>Bacteria</taxon>
        <taxon>Bacillati</taxon>
        <taxon>Bacillota</taxon>
        <taxon>Bacilli</taxon>
        <taxon>Bacillales</taxon>
        <taxon>Fictibacillaceae</taxon>
        <taxon>Fictibacillus</taxon>
    </lineage>
</organism>
<name>I8AJX1_9BACL</name>
<keyword evidence="1" id="KW-0812">Transmembrane</keyword>
<dbReference type="AlphaFoldDB" id="I8AJX1"/>
<evidence type="ECO:0000313" key="2">
    <source>
        <dbReference type="EMBL" id="EIT86092.1"/>
    </source>
</evidence>
<proteinExistence type="predicted"/>